<dbReference type="EMBL" id="PUHQ01000019">
    <property type="protein sequence ID" value="KAG0663566.1"/>
    <property type="molecule type" value="Genomic_DNA"/>
</dbReference>
<gene>
    <name evidence="2" type="ORF">C6P46_002462</name>
</gene>
<name>A0A9P6W4N0_RHOMI</name>
<reference evidence="2 3" key="1">
    <citation type="submission" date="2020-11" db="EMBL/GenBank/DDBJ databases">
        <title>Kefir isolates.</title>
        <authorList>
            <person name="Marcisauskas S."/>
            <person name="Kim Y."/>
            <person name="Blasche S."/>
        </authorList>
    </citation>
    <scope>NUCLEOTIDE SEQUENCE [LARGE SCALE GENOMIC DNA]</scope>
    <source>
        <strain evidence="2 3">KR</strain>
    </source>
</reference>
<evidence type="ECO:0000313" key="2">
    <source>
        <dbReference type="EMBL" id="KAG0663566.1"/>
    </source>
</evidence>
<keyword evidence="3" id="KW-1185">Reference proteome</keyword>
<protein>
    <submittedName>
        <fullName evidence="2">Uncharacterized protein</fullName>
    </submittedName>
</protein>
<dbReference type="OrthoDB" id="2529676at2759"/>
<dbReference type="AlphaFoldDB" id="A0A9P6W4N0"/>
<dbReference type="Proteomes" id="UP000777482">
    <property type="component" value="Unassembled WGS sequence"/>
</dbReference>
<evidence type="ECO:0000313" key="3">
    <source>
        <dbReference type="Proteomes" id="UP000777482"/>
    </source>
</evidence>
<proteinExistence type="predicted"/>
<sequence length="207" mass="22254">MSSRGSSIPRDLADTPSSPFLPVVPPSAAIRSRFVRRRPTDATNAVSLGAGEATVVPFGEVGREHETDNFDVLSVLSGWSTDDADPESAPFQPRVRDLRMRRPNIRRRAPVPVAVPEEAAPEDAPEVGTENGESAISTQRAPDSVDDDKEEQRRQGADQVAEEAREGQHGAEKEGMAPLELDRPASPTDAEGIDAGEIAGREAVEKR</sequence>
<feature type="region of interest" description="Disordered" evidence="1">
    <location>
        <begin position="79"/>
        <end position="207"/>
    </location>
</feature>
<feature type="compositionally biased region" description="Basic and acidic residues" evidence="1">
    <location>
        <begin position="150"/>
        <end position="183"/>
    </location>
</feature>
<comment type="caution">
    <text evidence="2">The sequence shown here is derived from an EMBL/GenBank/DDBJ whole genome shotgun (WGS) entry which is preliminary data.</text>
</comment>
<feature type="region of interest" description="Disordered" evidence="1">
    <location>
        <begin position="1"/>
        <end position="24"/>
    </location>
</feature>
<organism evidence="2 3">
    <name type="scientific">Rhodotorula mucilaginosa</name>
    <name type="common">Yeast</name>
    <name type="synonym">Rhodotorula rubra</name>
    <dbReference type="NCBI Taxonomy" id="5537"/>
    <lineage>
        <taxon>Eukaryota</taxon>
        <taxon>Fungi</taxon>
        <taxon>Dikarya</taxon>
        <taxon>Basidiomycota</taxon>
        <taxon>Pucciniomycotina</taxon>
        <taxon>Microbotryomycetes</taxon>
        <taxon>Sporidiobolales</taxon>
        <taxon>Sporidiobolaceae</taxon>
        <taxon>Rhodotorula</taxon>
    </lineage>
</organism>
<feature type="compositionally biased region" description="Polar residues" evidence="1">
    <location>
        <begin position="131"/>
        <end position="141"/>
    </location>
</feature>
<accession>A0A9P6W4N0</accession>
<evidence type="ECO:0000256" key="1">
    <source>
        <dbReference type="SAM" id="MobiDB-lite"/>
    </source>
</evidence>